<dbReference type="InterPro" id="IPR019508">
    <property type="entry name" value="Prot_inh_I48_clitocypin"/>
</dbReference>
<organism evidence="6 7">
    <name type="scientific">Hohenbuehelia grisea</name>
    <dbReference type="NCBI Taxonomy" id="104357"/>
    <lineage>
        <taxon>Eukaryota</taxon>
        <taxon>Fungi</taxon>
        <taxon>Dikarya</taxon>
        <taxon>Basidiomycota</taxon>
        <taxon>Agaricomycotina</taxon>
        <taxon>Agaricomycetes</taxon>
        <taxon>Agaricomycetidae</taxon>
        <taxon>Agaricales</taxon>
        <taxon>Pleurotineae</taxon>
        <taxon>Pleurotaceae</taxon>
        <taxon>Hohenbuehelia</taxon>
    </lineage>
</organism>
<dbReference type="Gene3D" id="2.80.10.50">
    <property type="match status" value="1"/>
</dbReference>
<keyword evidence="7" id="KW-1185">Reference proteome</keyword>
<evidence type="ECO:0000313" key="6">
    <source>
        <dbReference type="EMBL" id="KAL0958210.1"/>
    </source>
</evidence>
<evidence type="ECO:0000256" key="3">
    <source>
        <dbReference type="ARBA" id="ARBA00022704"/>
    </source>
</evidence>
<evidence type="ECO:0000256" key="2">
    <source>
        <dbReference type="ARBA" id="ARBA00022690"/>
    </source>
</evidence>
<comment type="caution">
    <text evidence="6">The sequence shown here is derived from an EMBL/GenBank/DDBJ whole genome shotgun (WGS) entry which is preliminary data.</text>
</comment>
<keyword evidence="3" id="KW-0789">Thiol protease inhibitor</keyword>
<evidence type="ECO:0000256" key="1">
    <source>
        <dbReference type="ARBA" id="ARBA00011738"/>
    </source>
</evidence>
<reference evidence="7" key="1">
    <citation type="submission" date="2024-06" db="EMBL/GenBank/DDBJ databases">
        <title>Multi-omics analyses provide insights into the biosynthesis of the anticancer antibiotic pleurotin in Hohenbuehelia grisea.</title>
        <authorList>
            <person name="Weaver J.A."/>
            <person name="Alberti F."/>
        </authorList>
    </citation>
    <scope>NUCLEOTIDE SEQUENCE [LARGE SCALE GENOMIC DNA]</scope>
    <source>
        <strain evidence="7">T-177</strain>
    </source>
</reference>
<protein>
    <submittedName>
        <fullName evidence="6">Uncharacterized protein</fullName>
    </submittedName>
</protein>
<dbReference type="Pfam" id="PF10467">
    <property type="entry name" value="Inhibitor_I48"/>
    <property type="match status" value="1"/>
</dbReference>
<comment type="function">
    <text evidence="4">Binds and inhibits cysteine proteinases. Inhibits most strongly papain and cathepsin L, more weakly bromelain and cathepsin B while it is completely ineffective against cathepsin H.</text>
</comment>
<sequence>MALQAGVYSLTQSPLREVPRRVGGMFVSANGTNSPIITAARVPAFFNKQSWRIQPVEGRDNRYKIIFQTDNKMAPVGFGLENPNEVQAGDDVLLTVSPIDWVINLVKPENTPDDKTFVEIKACNHENLVVTVGNENTLQLVDKPAVAPFFYASKQN</sequence>
<evidence type="ECO:0000256" key="5">
    <source>
        <dbReference type="ARBA" id="ARBA00025775"/>
    </source>
</evidence>
<dbReference type="EMBL" id="JASNQZ010000004">
    <property type="protein sequence ID" value="KAL0958210.1"/>
    <property type="molecule type" value="Genomic_DNA"/>
</dbReference>
<evidence type="ECO:0000256" key="4">
    <source>
        <dbReference type="ARBA" id="ARBA00024855"/>
    </source>
</evidence>
<name>A0ABR3JSQ8_9AGAR</name>
<proteinExistence type="inferred from homology"/>
<dbReference type="Proteomes" id="UP001556367">
    <property type="component" value="Unassembled WGS sequence"/>
</dbReference>
<comment type="subunit">
    <text evidence="1">Homodimer.</text>
</comment>
<comment type="similarity">
    <text evidence="5">Belongs to the protease inhibitor I48 family.</text>
</comment>
<keyword evidence="2" id="KW-0646">Protease inhibitor</keyword>
<accession>A0ABR3JSQ8</accession>
<gene>
    <name evidence="6" type="ORF">HGRIS_000371</name>
</gene>
<evidence type="ECO:0000313" key="7">
    <source>
        <dbReference type="Proteomes" id="UP001556367"/>
    </source>
</evidence>